<name>A0ABW5ZTI9_9FLAO</name>
<reference evidence="6" key="1">
    <citation type="journal article" date="2019" name="Int. J. Syst. Evol. Microbiol.">
        <title>The Global Catalogue of Microorganisms (GCM) 10K type strain sequencing project: providing services to taxonomists for standard genome sequencing and annotation.</title>
        <authorList>
            <consortium name="The Broad Institute Genomics Platform"/>
            <consortium name="The Broad Institute Genome Sequencing Center for Infectious Disease"/>
            <person name="Wu L."/>
            <person name="Ma J."/>
        </authorList>
    </citation>
    <scope>NUCLEOTIDE SEQUENCE [LARGE SCALE GENOMIC DNA]</scope>
    <source>
        <strain evidence="6">KCTC 32514</strain>
    </source>
</reference>
<evidence type="ECO:0000313" key="6">
    <source>
        <dbReference type="Proteomes" id="UP001597548"/>
    </source>
</evidence>
<proteinExistence type="inferred from homology"/>
<evidence type="ECO:0000256" key="2">
    <source>
        <dbReference type="ARBA" id="ARBA00023125"/>
    </source>
</evidence>
<dbReference type="InterPro" id="IPR050090">
    <property type="entry name" value="Tyrosine_recombinase_XerCD"/>
</dbReference>
<keyword evidence="3" id="KW-0233">DNA recombination</keyword>
<comment type="caution">
    <text evidence="5">The sequence shown here is derived from an EMBL/GenBank/DDBJ whole genome shotgun (WGS) entry which is preliminary data.</text>
</comment>
<keyword evidence="6" id="KW-1185">Reference proteome</keyword>
<evidence type="ECO:0000256" key="3">
    <source>
        <dbReference type="ARBA" id="ARBA00023172"/>
    </source>
</evidence>
<dbReference type="EMBL" id="JBHUOS010000008">
    <property type="protein sequence ID" value="MFD2915821.1"/>
    <property type="molecule type" value="Genomic_DNA"/>
</dbReference>
<dbReference type="Pfam" id="PF00589">
    <property type="entry name" value="Phage_integrase"/>
    <property type="match status" value="1"/>
</dbReference>
<feature type="domain" description="Tyr recombinase" evidence="4">
    <location>
        <begin position="220"/>
        <end position="405"/>
    </location>
</feature>
<dbReference type="PROSITE" id="PS51898">
    <property type="entry name" value="TYR_RECOMBINASE"/>
    <property type="match status" value="1"/>
</dbReference>
<dbReference type="InterPro" id="IPR010998">
    <property type="entry name" value="Integrase_recombinase_N"/>
</dbReference>
<dbReference type="InterPro" id="IPR002104">
    <property type="entry name" value="Integrase_catalytic"/>
</dbReference>
<dbReference type="RefSeq" id="WP_194509293.1">
    <property type="nucleotide sequence ID" value="NZ_JADILU010000007.1"/>
</dbReference>
<dbReference type="Gene3D" id="1.10.150.130">
    <property type="match status" value="1"/>
</dbReference>
<dbReference type="Pfam" id="PF13102">
    <property type="entry name" value="Phage_int_SAM_5"/>
    <property type="match status" value="1"/>
</dbReference>
<accession>A0ABW5ZTI9</accession>
<keyword evidence="2" id="KW-0238">DNA-binding</keyword>
<dbReference type="SUPFAM" id="SSF56349">
    <property type="entry name" value="DNA breaking-rejoining enzymes"/>
    <property type="match status" value="1"/>
</dbReference>
<dbReference type="InterPro" id="IPR011010">
    <property type="entry name" value="DNA_brk_join_enz"/>
</dbReference>
<evidence type="ECO:0000256" key="1">
    <source>
        <dbReference type="ARBA" id="ARBA00008857"/>
    </source>
</evidence>
<organism evidence="5 6">
    <name type="scientific">Psychroserpens luteus</name>
    <dbReference type="NCBI Taxonomy" id="1434066"/>
    <lineage>
        <taxon>Bacteria</taxon>
        <taxon>Pseudomonadati</taxon>
        <taxon>Bacteroidota</taxon>
        <taxon>Flavobacteriia</taxon>
        <taxon>Flavobacteriales</taxon>
        <taxon>Flavobacteriaceae</taxon>
        <taxon>Psychroserpens</taxon>
    </lineage>
</organism>
<dbReference type="InterPro" id="IPR025269">
    <property type="entry name" value="SAM-like_dom"/>
</dbReference>
<dbReference type="InterPro" id="IPR013762">
    <property type="entry name" value="Integrase-like_cat_sf"/>
</dbReference>
<evidence type="ECO:0000313" key="5">
    <source>
        <dbReference type="EMBL" id="MFD2915821.1"/>
    </source>
</evidence>
<dbReference type="PANTHER" id="PTHR30349:SF64">
    <property type="entry name" value="PROPHAGE INTEGRASE INTD-RELATED"/>
    <property type="match status" value="1"/>
</dbReference>
<sequence>MTCTFYLKQPNSSKESLIYFSCYFKEENKKFVYSTGEKIKPIHWSKESNQPKLKGSSKAHDAGTINIQLGRYVETFMAMESECKRMEEDFTSSYLKDSFDSRFKKSSTKKNLFFDAYDKFMEEKQMHKLWKPATVKRYNNIKNHLLKFEQDKSYKLTFSSINETFYSLFTDFCYTTQNHYTNTLARNVGLFKTFMFWAYKNNYTYKDTFKEFKKPEKAITKEVALSLQEVELIFNFKCESNSQERVRDIFVFQCLTGLRYGEMKKINKRNVDNNRLILKEEKDSNKSEREVPLFEISNYILKKYDYKLPLISNQKQNELIKVLLKDAEFTHEVEYTRVKGVEQKLIVKPFYKRVSTHTARRTFITIMRNKGIADKTIMSITGHKDIKTFNMYHKVDNAARKNAVEEAFSTMELPKLKSI</sequence>
<dbReference type="Proteomes" id="UP001597548">
    <property type="component" value="Unassembled WGS sequence"/>
</dbReference>
<protein>
    <submittedName>
        <fullName evidence="5">Tyrosine-type recombinase/integrase</fullName>
    </submittedName>
</protein>
<gene>
    <name evidence="5" type="ORF">ACFS29_09235</name>
</gene>
<dbReference type="Gene3D" id="1.10.443.10">
    <property type="entry name" value="Intergrase catalytic core"/>
    <property type="match status" value="1"/>
</dbReference>
<evidence type="ECO:0000259" key="4">
    <source>
        <dbReference type="PROSITE" id="PS51898"/>
    </source>
</evidence>
<dbReference type="PANTHER" id="PTHR30349">
    <property type="entry name" value="PHAGE INTEGRASE-RELATED"/>
    <property type="match status" value="1"/>
</dbReference>
<comment type="similarity">
    <text evidence="1">Belongs to the 'phage' integrase family.</text>
</comment>